<reference evidence="1 2" key="1">
    <citation type="journal article" date="2024" name="Nat. Commun.">
        <title>Phylogenomics reveals the evolutionary origins of lichenization in chlorophyte algae.</title>
        <authorList>
            <person name="Puginier C."/>
            <person name="Libourel C."/>
            <person name="Otte J."/>
            <person name="Skaloud P."/>
            <person name="Haon M."/>
            <person name="Grisel S."/>
            <person name="Petersen M."/>
            <person name="Berrin J.G."/>
            <person name="Delaux P.M."/>
            <person name="Dal Grande F."/>
            <person name="Keller J."/>
        </authorList>
    </citation>
    <scope>NUCLEOTIDE SEQUENCE [LARGE SCALE GENOMIC DNA]</scope>
    <source>
        <strain evidence="1 2">SAG 2036</strain>
    </source>
</reference>
<evidence type="ECO:0000313" key="2">
    <source>
        <dbReference type="Proteomes" id="UP001465755"/>
    </source>
</evidence>
<accession>A0AAW1NYK8</accession>
<comment type="caution">
    <text evidence="1">The sequence shown here is derived from an EMBL/GenBank/DDBJ whole genome shotgun (WGS) entry which is preliminary data.</text>
</comment>
<dbReference type="SUPFAM" id="SSF88723">
    <property type="entry name" value="PIN domain-like"/>
    <property type="match status" value="1"/>
</dbReference>
<keyword evidence="2" id="KW-1185">Reference proteome</keyword>
<gene>
    <name evidence="1" type="ORF">WJX73_007512</name>
</gene>
<organism evidence="1 2">
    <name type="scientific">Symbiochloris irregularis</name>
    <dbReference type="NCBI Taxonomy" id="706552"/>
    <lineage>
        <taxon>Eukaryota</taxon>
        <taxon>Viridiplantae</taxon>
        <taxon>Chlorophyta</taxon>
        <taxon>core chlorophytes</taxon>
        <taxon>Trebouxiophyceae</taxon>
        <taxon>Trebouxiales</taxon>
        <taxon>Trebouxiaceae</taxon>
        <taxon>Symbiochloris</taxon>
    </lineage>
</organism>
<dbReference type="Proteomes" id="UP001465755">
    <property type="component" value="Unassembled WGS sequence"/>
</dbReference>
<dbReference type="EMBL" id="JALJOQ010000063">
    <property type="protein sequence ID" value="KAK9803079.1"/>
    <property type="molecule type" value="Genomic_DNA"/>
</dbReference>
<evidence type="ECO:0000313" key="1">
    <source>
        <dbReference type="EMBL" id="KAK9803079.1"/>
    </source>
</evidence>
<dbReference type="InterPro" id="IPR029060">
    <property type="entry name" value="PIN-like_dom_sf"/>
</dbReference>
<sequence length="110" mass="11862">MRGATTPAAAKKKNRQVRPATIQRQASLILDSGFVVASINTNDPQHLACTTALDQFAQQPRLFMPAACLGEVSYLLLESEAIGTRLVASLDIRHMYAVSTKLGPLNLIPS</sequence>
<proteinExistence type="predicted"/>
<name>A0AAW1NYK8_9CHLO</name>
<dbReference type="AlphaFoldDB" id="A0AAW1NYK8"/>
<protein>
    <recommendedName>
        <fullName evidence="3">PIN domain-containing protein</fullName>
    </recommendedName>
</protein>
<evidence type="ECO:0008006" key="3">
    <source>
        <dbReference type="Google" id="ProtNLM"/>
    </source>
</evidence>